<dbReference type="Pfam" id="PF02171">
    <property type="entry name" value="Piwi"/>
    <property type="match status" value="1"/>
</dbReference>
<dbReference type="InterPro" id="IPR032474">
    <property type="entry name" value="Argonaute_N"/>
</dbReference>
<dbReference type="Pfam" id="PF16488">
    <property type="entry name" value="ArgoL2"/>
    <property type="match status" value="1"/>
</dbReference>
<organism evidence="4 5">
    <name type="scientific">Phialophora macrospora</name>
    <dbReference type="NCBI Taxonomy" id="1851006"/>
    <lineage>
        <taxon>Eukaryota</taxon>
        <taxon>Fungi</taxon>
        <taxon>Dikarya</taxon>
        <taxon>Ascomycota</taxon>
        <taxon>Pezizomycotina</taxon>
        <taxon>Eurotiomycetes</taxon>
        <taxon>Chaetothyriomycetidae</taxon>
        <taxon>Chaetothyriales</taxon>
        <taxon>Herpotrichiellaceae</taxon>
        <taxon>Phialophora</taxon>
    </lineage>
</organism>
<dbReference type="HOGENOM" id="CLU_004544_4_1_1"/>
<dbReference type="Pfam" id="PF16486">
    <property type="entry name" value="ArgoN"/>
    <property type="match status" value="1"/>
</dbReference>
<reference evidence="4 5" key="1">
    <citation type="submission" date="2015-01" db="EMBL/GenBank/DDBJ databases">
        <title>The Genome Sequence of Capronia semiimmersa CBS27337.</title>
        <authorList>
            <consortium name="The Broad Institute Genomics Platform"/>
            <person name="Cuomo C."/>
            <person name="de Hoog S."/>
            <person name="Gorbushina A."/>
            <person name="Stielow B."/>
            <person name="Teixiera M."/>
            <person name="Abouelleil A."/>
            <person name="Chapman S.B."/>
            <person name="Priest M."/>
            <person name="Young S.K."/>
            <person name="Wortman J."/>
            <person name="Nusbaum C."/>
            <person name="Birren B."/>
        </authorList>
    </citation>
    <scope>NUCLEOTIDE SEQUENCE [LARGE SCALE GENOMIC DNA]</scope>
    <source>
        <strain evidence="4 5">CBS 27337</strain>
    </source>
</reference>
<dbReference type="InterPro" id="IPR036397">
    <property type="entry name" value="RNaseH_sf"/>
</dbReference>
<sequence length="1032" mass="113690">MIRSNALIRHFSAKCLEEDPEVEVQIEDCNSVLEGVAEEIAAQAGEIEALVEEINSQAEETGAQAEAEEIEAQAEETRAQAEAEAEAFQPSPDPGSAIAYDPTVKRIEEEIQANIQRSKGSSALTNTFPERPGFGTKGKEILLWTNYFELTGYGNLLLYRYSINIPTTGSIKGPGVKKTRRLVQLLLEDHFSDHELDVVTDFRSNLISKVELDLQDHYSVPYRQEGEQDPSPNAPVFRITLSQTAVLSTSELLDYVTSTQSDALFGSKDELIQALNIVMGHHPKAASDIASVGANKHYSIAAATEKFTLGAGLQAIRGFFMSTRAATARVLVNVQVKYGAFFEEGPLEGLINVFMAQNGNSKTKLETFLKRLSVRVTHIQRKDKSGRVIPRIKQISGLATQRDGQQQIHPPVVPSFGAGPKEVQFFLANVDPGSPKKRPQPGGGSSSATQGRYISVYDFFKQTYNLGIRDTRLPVVNVGSKQNPSYLPAQVCDVIAGQHTSTKLTPFQTQNMIRYAVRPPDQNARFIATSGVSFLGLVPTNATLNNFGLQIKPNLLCVPGRVLDTPRVLYHGRGVTSPRAGSWNLQNMRLSTTSDLPYWTYLAISMRGSALPWGSDQTLQTALGGFTQKLREVGITAVNHTQGMTLPLDHSTVEREIDNAIHKFMHSEKRKPPTFLLVIMPSRDTRIYNRVKSACDVKEGLLNVCTVASKFVKPHNDQYFANVALKVNLKLGGRNHSLDNQKLGIVAEGKTMIVGLDVTHPSPASAKTAPSVSGIVASVDNWLGQWPAELLIQPPGQEMITGLQPLIRSRLKLWQKLNGSLPDNILVYRDGVSEGQYNLVLEQELPSFRAACKELYPAAKTKSGFPRITIIVVGKRHNTRFYPTKEADADRSSNPPNGTVVDRGVTEARNWDFFLQAHTALQGTARPAHYYIVLDEIFRRRPVNPPFANPADVLEDLTHNLCYLFGRATKAVSICPPAYYADLVCERARCYLSGVFDPETAESGSTSTQSTQLPDPSAVRLHPNVQHSMFYV</sequence>
<evidence type="ECO:0000313" key="5">
    <source>
        <dbReference type="Proteomes" id="UP000054266"/>
    </source>
</evidence>
<dbReference type="Gene3D" id="3.30.420.10">
    <property type="entry name" value="Ribonuclease H-like superfamily/Ribonuclease H"/>
    <property type="match status" value="1"/>
</dbReference>
<dbReference type="PANTHER" id="PTHR22891">
    <property type="entry name" value="EUKARYOTIC TRANSLATION INITIATION FACTOR 2C"/>
    <property type="match status" value="1"/>
</dbReference>
<evidence type="ECO:0000313" key="4">
    <source>
        <dbReference type="EMBL" id="KIW69727.1"/>
    </source>
</evidence>
<dbReference type="InterPro" id="IPR003100">
    <property type="entry name" value="PAZ_dom"/>
</dbReference>
<protein>
    <recommendedName>
        <fullName evidence="6">Piwi domain-containing protein</fullName>
    </recommendedName>
</protein>
<dbReference type="InterPro" id="IPR012337">
    <property type="entry name" value="RNaseH-like_sf"/>
</dbReference>
<dbReference type="InterPro" id="IPR045246">
    <property type="entry name" value="Piwi_ago-like"/>
</dbReference>
<dbReference type="SMART" id="SM01163">
    <property type="entry name" value="DUF1785"/>
    <property type="match status" value="1"/>
</dbReference>
<keyword evidence="5" id="KW-1185">Reference proteome</keyword>
<dbReference type="GO" id="GO:0003723">
    <property type="term" value="F:RNA binding"/>
    <property type="evidence" value="ECO:0007669"/>
    <property type="project" value="InterPro"/>
</dbReference>
<evidence type="ECO:0000259" key="3">
    <source>
        <dbReference type="PROSITE" id="PS50822"/>
    </source>
</evidence>
<dbReference type="SMART" id="SM00950">
    <property type="entry name" value="Piwi"/>
    <property type="match status" value="1"/>
</dbReference>
<feature type="domain" description="Piwi" evidence="3">
    <location>
        <begin position="675"/>
        <end position="993"/>
    </location>
</feature>
<dbReference type="InterPro" id="IPR003165">
    <property type="entry name" value="Piwi"/>
</dbReference>
<dbReference type="InterPro" id="IPR014811">
    <property type="entry name" value="ArgoL1"/>
</dbReference>
<dbReference type="Pfam" id="PF02170">
    <property type="entry name" value="PAZ"/>
    <property type="match status" value="1"/>
</dbReference>
<dbReference type="InterPro" id="IPR036085">
    <property type="entry name" value="PAZ_dom_sf"/>
</dbReference>
<dbReference type="CDD" id="cd02846">
    <property type="entry name" value="PAZ_argonaute_like"/>
    <property type="match status" value="1"/>
</dbReference>
<dbReference type="SUPFAM" id="SSF101690">
    <property type="entry name" value="PAZ domain"/>
    <property type="match status" value="1"/>
</dbReference>
<gene>
    <name evidence="4" type="ORF">PV04_05587</name>
</gene>
<name>A0A0D2E5V1_9EURO</name>
<evidence type="ECO:0000256" key="1">
    <source>
        <dbReference type="SAM" id="MobiDB-lite"/>
    </source>
</evidence>
<dbReference type="Gene3D" id="3.40.50.2300">
    <property type="match status" value="1"/>
</dbReference>
<feature type="region of interest" description="Disordered" evidence="1">
    <location>
        <begin position="57"/>
        <end position="99"/>
    </location>
</feature>
<accession>A0A0D2E5V1</accession>
<feature type="domain" description="PAZ" evidence="2">
    <location>
        <begin position="387"/>
        <end position="496"/>
    </location>
</feature>
<dbReference type="AlphaFoldDB" id="A0A0D2E5V1"/>
<dbReference type="STRING" id="5601.A0A0D2E5V1"/>
<dbReference type="CDD" id="cd04657">
    <property type="entry name" value="Piwi_ago-like"/>
    <property type="match status" value="1"/>
</dbReference>
<dbReference type="Pfam" id="PF08699">
    <property type="entry name" value="ArgoL1"/>
    <property type="match status" value="1"/>
</dbReference>
<dbReference type="PROSITE" id="PS50822">
    <property type="entry name" value="PIWI"/>
    <property type="match status" value="1"/>
</dbReference>
<evidence type="ECO:0008006" key="6">
    <source>
        <dbReference type="Google" id="ProtNLM"/>
    </source>
</evidence>
<dbReference type="SUPFAM" id="SSF53098">
    <property type="entry name" value="Ribonuclease H-like"/>
    <property type="match status" value="1"/>
</dbReference>
<dbReference type="Proteomes" id="UP000054266">
    <property type="component" value="Unassembled WGS sequence"/>
</dbReference>
<feature type="region of interest" description="Disordered" evidence="1">
    <location>
        <begin position="429"/>
        <end position="449"/>
    </location>
</feature>
<dbReference type="PROSITE" id="PS50821">
    <property type="entry name" value="PAZ"/>
    <property type="match status" value="1"/>
</dbReference>
<dbReference type="Gene3D" id="2.170.260.10">
    <property type="entry name" value="paz domain"/>
    <property type="match status" value="1"/>
</dbReference>
<evidence type="ECO:0000259" key="2">
    <source>
        <dbReference type="PROSITE" id="PS50821"/>
    </source>
</evidence>
<dbReference type="InterPro" id="IPR032472">
    <property type="entry name" value="ArgoL2"/>
</dbReference>
<proteinExistence type="predicted"/>
<dbReference type="EMBL" id="KN846958">
    <property type="protein sequence ID" value="KIW69727.1"/>
    <property type="molecule type" value="Genomic_DNA"/>
</dbReference>